<accession>A0A9W8VN61</accession>
<name>A0A9W8VN61_9HYPO</name>
<feature type="region of interest" description="Disordered" evidence="1">
    <location>
        <begin position="1"/>
        <end position="31"/>
    </location>
</feature>
<evidence type="ECO:0000313" key="3">
    <source>
        <dbReference type="Proteomes" id="UP001152049"/>
    </source>
</evidence>
<keyword evidence="3" id="KW-1185">Reference proteome</keyword>
<comment type="caution">
    <text evidence="2">The sequence shown here is derived from an EMBL/GenBank/DDBJ whole genome shotgun (WGS) entry which is preliminary data.</text>
</comment>
<dbReference type="AlphaFoldDB" id="A0A9W8VN61"/>
<sequence>MSEPDRTRPPVKRLLKPAPSRPGQTMHSPRHKSEVHFAIPGSLPDVDTLRIRTTDVSQPFLDPTSMQRP</sequence>
<proteinExistence type="predicted"/>
<organism evidence="2 3">
    <name type="scientific">Fusarium torreyae</name>
    <dbReference type="NCBI Taxonomy" id="1237075"/>
    <lineage>
        <taxon>Eukaryota</taxon>
        <taxon>Fungi</taxon>
        <taxon>Dikarya</taxon>
        <taxon>Ascomycota</taxon>
        <taxon>Pezizomycotina</taxon>
        <taxon>Sordariomycetes</taxon>
        <taxon>Hypocreomycetidae</taxon>
        <taxon>Hypocreales</taxon>
        <taxon>Nectriaceae</taxon>
        <taxon>Fusarium</taxon>
    </lineage>
</organism>
<dbReference type="EMBL" id="JAOQAZ010000001">
    <property type="protein sequence ID" value="KAJ4271492.1"/>
    <property type="molecule type" value="Genomic_DNA"/>
</dbReference>
<dbReference type="OrthoDB" id="3513895at2759"/>
<gene>
    <name evidence="2" type="ORF">NW762_000195</name>
</gene>
<evidence type="ECO:0000256" key="1">
    <source>
        <dbReference type="SAM" id="MobiDB-lite"/>
    </source>
</evidence>
<evidence type="ECO:0000313" key="2">
    <source>
        <dbReference type="EMBL" id="KAJ4271492.1"/>
    </source>
</evidence>
<protein>
    <submittedName>
        <fullName evidence="2">Uncharacterized protein</fullName>
    </submittedName>
</protein>
<dbReference type="Proteomes" id="UP001152049">
    <property type="component" value="Unassembled WGS sequence"/>
</dbReference>
<reference evidence="2" key="1">
    <citation type="submission" date="2022-09" db="EMBL/GenBank/DDBJ databases">
        <title>Fusarium specimens isolated from Avocado Roots.</title>
        <authorList>
            <person name="Stajich J."/>
            <person name="Roper C."/>
            <person name="Heimlech-Rivalta G."/>
        </authorList>
    </citation>
    <scope>NUCLEOTIDE SEQUENCE</scope>
    <source>
        <strain evidence="2">CF00136</strain>
    </source>
</reference>